<gene>
    <name evidence="1" type="ORF">KUCAC02_021242</name>
</gene>
<protein>
    <submittedName>
        <fullName evidence="1">Uncharacterized protein</fullName>
    </submittedName>
</protein>
<dbReference type="Proteomes" id="UP001057452">
    <property type="component" value="Chromosome 6"/>
</dbReference>
<evidence type="ECO:0000313" key="2">
    <source>
        <dbReference type="Proteomes" id="UP001057452"/>
    </source>
</evidence>
<evidence type="ECO:0000313" key="1">
    <source>
        <dbReference type="EMBL" id="KAI4825562.1"/>
    </source>
</evidence>
<name>A0ACB9XH15_CHAAC</name>
<comment type="caution">
    <text evidence="1">The sequence shown here is derived from an EMBL/GenBank/DDBJ whole genome shotgun (WGS) entry which is preliminary data.</text>
</comment>
<reference evidence="1" key="1">
    <citation type="submission" date="2022-05" db="EMBL/GenBank/DDBJ databases">
        <title>Chromosome-level genome of Chaenocephalus aceratus.</title>
        <authorList>
            <person name="Park H."/>
        </authorList>
    </citation>
    <scope>NUCLEOTIDE SEQUENCE</scope>
    <source>
        <strain evidence="1">KU_202001</strain>
    </source>
</reference>
<dbReference type="EMBL" id="CM043790">
    <property type="protein sequence ID" value="KAI4825562.1"/>
    <property type="molecule type" value="Genomic_DNA"/>
</dbReference>
<proteinExistence type="predicted"/>
<sequence>MVVRIRSKDPPLSPVATYITNDQHNSLHILFLGSFLTDVIRLHGRGPNKGLSMLICDGSTVLMESMAYNFCGVSLQELLSKYYSIDNWTGKA</sequence>
<accession>A0ACB9XH15</accession>
<organism evidence="1 2">
    <name type="scientific">Chaenocephalus aceratus</name>
    <name type="common">Blackfin icefish</name>
    <name type="synonym">Chaenichthys aceratus</name>
    <dbReference type="NCBI Taxonomy" id="36190"/>
    <lineage>
        <taxon>Eukaryota</taxon>
        <taxon>Metazoa</taxon>
        <taxon>Chordata</taxon>
        <taxon>Craniata</taxon>
        <taxon>Vertebrata</taxon>
        <taxon>Euteleostomi</taxon>
        <taxon>Actinopterygii</taxon>
        <taxon>Neopterygii</taxon>
        <taxon>Teleostei</taxon>
        <taxon>Neoteleostei</taxon>
        <taxon>Acanthomorphata</taxon>
        <taxon>Eupercaria</taxon>
        <taxon>Perciformes</taxon>
        <taxon>Notothenioidei</taxon>
        <taxon>Channichthyidae</taxon>
        <taxon>Chaenocephalus</taxon>
    </lineage>
</organism>
<keyword evidence="2" id="KW-1185">Reference proteome</keyword>